<evidence type="ECO:0000313" key="2">
    <source>
        <dbReference type="EMBL" id="QNO57582.1"/>
    </source>
</evidence>
<name>A0A7G9ZBE8_9EURY</name>
<dbReference type="EMBL" id="MT631693">
    <property type="protein sequence ID" value="QNO57582.1"/>
    <property type="molecule type" value="Genomic_DNA"/>
</dbReference>
<sequence length="56" mass="6248">MNSLKGRSTGIVISNQKNKIEKYHKIKVNSIIRGMIIGAIISMAMTGNTRRFGWLA</sequence>
<feature type="transmembrane region" description="Helical" evidence="1">
    <location>
        <begin position="26"/>
        <end position="45"/>
    </location>
</feature>
<keyword evidence="1" id="KW-1133">Transmembrane helix</keyword>
<keyword evidence="1" id="KW-0472">Membrane</keyword>
<dbReference type="AlphaFoldDB" id="A0A7G9ZBE8"/>
<reference evidence="2" key="1">
    <citation type="submission" date="2020-06" db="EMBL/GenBank/DDBJ databases">
        <title>Unique genomic features of the anaerobic methanotrophic archaea.</title>
        <authorList>
            <person name="Chadwick G.L."/>
            <person name="Skennerton C.T."/>
            <person name="Laso-Perez R."/>
            <person name="Leu A.O."/>
            <person name="Speth D.R."/>
            <person name="Yu H."/>
            <person name="Morgan-Lang C."/>
            <person name="Hatzenpichler R."/>
            <person name="Goudeau D."/>
            <person name="Malmstrom R."/>
            <person name="Brazelton W.J."/>
            <person name="Woyke T."/>
            <person name="Hallam S.J."/>
            <person name="Tyson G.W."/>
            <person name="Wegener G."/>
            <person name="Boetius A."/>
            <person name="Orphan V."/>
        </authorList>
    </citation>
    <scope>NUCLEOTIDE SEQUENCE</scope>
</reference>
<evidence type="ECO:0000256" key="1">
    <source>
        <dbReference type="SAM" id="Phobius"/>
    </source>
</evidence>
<organism evidence="2">
    <name type="scientific">Candidatus Methanophaga sp. ANME-1 ERB7</name>
    <dbReference type="NCBI Taxonomy" id="2759913"/>
    <lineage>
        <taxon>Archaea</taxon>
        <taxon>Methanobacteriati</taxon>
        <taxon>Methanobacteriota</taxon>
        <taxon>Stenosarchaea group</taxon>
        <taxon>Methanomicrobia</taxon>
        <taxon>Candidatus Methanophagales</taxon>
        <taxon>Candidatus Methanophagaceae</taxon>
        <taxon>Candidatus Methanophaga</taxon>
    </lineage>
</organism>
<keyword evidence="1" id="KW-0812">Transmembrane</keyword>
<gene>
    <name evidence="2" type="ORF">MFOBGCIO_00010</name>
</gene>
<proteinExistence type="predicted"/>
<protein>
    <submittedName>
        <fullName evidence="2">Uncharacterized protein</fullName>
    </submittedName>
</protein>
<accession>A0A7G9ZBE8</accession>